<dbReference type="EMBL" id="LWQS01000082">
    <property type="protein sequence ID" value="OAN42878.1"/>
    <property type="molecule type" value="Genomic_DNA"/>
</dbReference>
<protein>
    <recommendedName>
        <fullName evidence="2">Haem-binding domain-containing protein</fullName>
    </recommendedName>
</protein>
<feature type="signal peptide" evidence="1">
    <location>
        <begin position="1"/>
        <end position="29"/>
    </location>
</feature>
<dbReference type="InterPro" id="IPR036909">
    <property type="entry name" value="Cyt_c-like_dom_sf"/>
</dbReference>
<sequence>MLKRIFRPRNVAIALVVLFVAIQAVPVWAWQTNPPVVTDVAWTTPEAASIARRACYDCHSNETVWPWYSKIAPVSWLVTYDVIEGRNELNFSLPLREPAELAQEIAEVVRNGEMPPRAYLLTHPDAKLTPQEVQALIAGTPGGAGLPSDGKRDDD</sequence>
<feature type="domain" description="Haem-binding" evidence="2">
    <location>
        <begin position="16"/>
        <end position="144"/>
    </location>
</feature>
<accession>A0A178M5P4</accession>
<dbReference type="Pfam" id="PF14376">
    <property type="entry name" value="Haem_bd"/>
    <property type="match status" value="1"/>
</dbReference>
<dbReference type="SMART" id="SM01235">
    <property type="entry name" value="Haem_bd"/>
    <property type="match status" value="1"/>
</dbReference>
<evidence type="ECO:0000256" key="1">
    <source>
        <dbReference type="SAM" id="SignalP"/>
    </source>
</evidence>
<name>A0A178M5P4_9CHLR</name>
<keyword evidence="4" id="KW-1185">Reference proteome</keyword>
<dbReference type="GO" id="GO:0020037">
    <property type="term" value="F:heme binding"/>
    <property type="evidence" value="ECO:0007669"/>
    <property type="project" value="InterPro"/>
</dbReference>
<dbReference type="RefSeq" id="WP_066790409.1">
    <property type="nucleotide sequence ID" value="NZ_LWQS01000082.1"/>
</dbReference>
<evidence type="ECO:0000259" key="2">
    <source>
        <dbReference type="SMART" id="SM01235"/>
    </source>
</evidence>
<proteinExistence type="predicted"/>
<dbReference type="GO" id="GO:0009055">
    <property type="term" value="F:electron transfer activity"/>
    <property type="evidence" value="ECO:0007669"/>
    <property type="project" value="InterPro"/>
</dbReference>
<dbReference type="InterPro" id="IPR025992">
    <property type="entry name" value="Haem-bd"/>
</dbReference>
<feature type="chain" id="PRO_5008091710" description="Haem-binding domain-containing protein" evidence="1">
    <location>
        <begin position="30"/>
        <end position="155"/>
    </location>
</feature>
<organism evidence="3 4">
    <name type="scientific">Chloroflexus islandicus</name>
    <dbReference type="NCBI Taxonomy" id="1707952"/>
    <lineage>
        <taxon>Bacteria</taxon>
        <taxon>Bacillati</taxon>
        <taxon>Chloroflexota</taxon>
        <taxon>Chloroflexia</taxon>
        <taxon>Chloroflexales</taxon>
        <taxon>Chloroflexineae</taxon>
        <taxon>Chloroflexaceae</taxon>
        <taxon>Chloroflexus</taxon>
    </lineage>
</organism>
<dbReference type="AlphaFoldDB" id="A0A178M5P4"/>
<keyword evidence="1" id="KW-0732">Signal</keyword>
<dbReference type="STRING" id="1707952.A6A03_03945"/>
<gene>
    <name evidence="3" type="ORF">A6A03_03945</name>
</gene>
<dbReference type="SUPFAM" id="SSF46626">
    <property type="entry name" value="Cytochrome c"/>
    <property type="match status" value="1"/>
</dbReference>
<comment type="caution">
    <text evidence="3">The sequence shown here is derived from an EMBL/GenBank/DDBJ whole genome shotgun (WGS) entry which is preliminary data.</text>
</comment>
<dbReference type="OrthoDB" id="196738at2"/>
<dbReference type="Proteomes" id="UP000078287">
    <property type="component" value="Unassembled WGS sequence"/>
</dbReference>
<evidence type="ECO:0000313" key="4">
    <source>
        <dbReference type="Proteomes" id="UP000078287"/>
    </source>
</evidence>
<reference evidence="3 4" key="1">
    <citation type="submission" date="2016-04" db="EMBL/GenBank/DDBJ databases">
        <title>Chloroflexus islandicus sp. nov., a thermophilic filamentous anoxygenic phototrophic bacterium from geyser Strokkur (Iceland).</title>
        <authorList>
            <person name="Gaisin V.A."/>
            <person name="Kalashnikov A.M."/>
            <person name="Sukhacheva M.V."/>
            <person name="Grouzdev D.S."/>
            <person name="Ivanov T.M."/>
            <person name="Kuznetsov B."/>
            <person name="Gorlenko V.M."/>
        </authorList>
    </citation>
    <scope>NUCLEOTIDE SEQUENCE [LARGE SCALE GENOMIC DNA]</scope>
    <source>
        <strain evidence="4">isl-2</strain>
    </source>
</reference>
<evidence type="ECO:0000313" key="3">
    <source>
        <dbReference type="EMBL" id="OAN42878.1"/>
    </source>
</evidence>